<dbReference type="EMBL" id="MFZH01000023">
    <property type="protein sequence ID" value="OGK18877.1"/>
    <property type="molecule type" value="Genomic_DNA"/>
</dbReference>
<dbReference type="Proteomes" id="UP000176850">
    <property type="component" value="Unassembled WGS sequence"/>
</dbReference>
<organism evidence="1 2">
    <name type="scientific">Candidatus Roizmanbacteria bacterium RIFCSPHIGHO2_01_FULL_39_24</name>
    <dbReference type="NCBI Taxonomy" id="1802032"/>
    <lineage>
        <taxon>Bacteria</taxon>
        <taxon>Candidatus Roizmaniibacteriota</taxon>
    </lineage>
</organism>
<evidence type="ECO:0000313" key="2">
    <source>
        <dbReference type="Proteomes" id="UP000176850"/>
    </source>
</evidence>
<accession>A0A1F7GIW5</accession>
<proteinExistence type="predicted"/>
<gene>
    <name evidence="1" type="ORF">A2799_02330</name>
</gene>
<sequence>MTVESIPPVVALADTKAGEPIVREPLVIRWGEPFVVIPDLAGLHTSKSATGYRAIDVPLSFDDGTATGKLKFVLFGVPPPGHGYDFEGLDFHAFDREERATLPLHVNAELDLTAPIGYSDVRFTATSGTASYVSNRTSVCGAIGPASPYDRSLYFGQWKKEGEGLDPNRAGVLDLYLPQEPSTFEQVQFQFDRFFADARYYQKYPVTNTAIDKYFGYSRRRG</sequence>
<comment type="caution">
    <text evidence="1">The sequence shown here is derived from an EMBL/GenBank/DDBJ whole genome shotgun (WGS) entry which is preliminary data.</text>
</comment>
<dbReference type="AlphaFoldDB" id="A0A1F7GIW5"/>
<reference evidence="1 2" key="1">
    <citation type="journal article" date="2016" name="Nat. Commun.">
        <title>Thousands of microbial genomes shed light on interconnected biogeochemical processes in an aquifer system.</title>
        <authorList>
            <person name="Anantharaman K."/>
            <person name="Brown C.T."/>
            <person name="Hug L.A."/>
            <person name="Sharon I."/>
            <person name="Castelle C.J."/>
            <person name="Probst A.J."/>
            <person name="Thomas B.C."/>
            <person name="Singh A."/>
            <person name="Wilkins M.J."/>
            <person name="Karaoz U."/>
            <person name="Brodie E.L."/>
            <person name="Williams K.H."/>
            <person name="Hubbard S.S."/>
            <person name="Banfield J.F."/>
        </authorList>
    </citation>
    <scope>NUCLEOTIDE SEQUENCE [LARGE SCALE GENOMIC DNA]</scope>
</reference>
<name>A0A1F7GIW5_9BACT</name>
<protein>
    <submittedName>
        <fullName evidence="1">Uncharacterized protein</fullName>
    </submittedName>
</protein>
<evidence type="ECO:0000313" key="1">
    <source>
        <dbReference type="EMBL" id="OGK18877.1"/>
    </source>
</evidence>